<dbReference type="FunFam" id="3.40.50.1820:FF:000178">
    <property type="entry name" value="Carboxymethylenebutenolidase homolog"/>
    <property type="match status" value="2"/>
</dbReference>
<feature type="domain" description="Dienelactone hydrolase" evidence="3">
    <location>
        <begin position="278"/>
        <end position="486"/>
    </location>
</feature>
<dbReference type="Gene3D" id="3.40.50.1820">
    <property type="entry name" value="alpha/beta hydrolase"/>
    <property type="match status" value="3"/>
</dbReference>
<dbReference type="InterPro" id="IPR029058">
    <property type="entry name" value="AB_hydrolase_fold"/>
</dbReference>
<dbReference type="eggNOG" id="KOG3043">
    <property type="taxonomic scope" value="Eukaryota"/>
</dbReference>
<feature type="domain" description="Dienelactone hydrolase" evidence="3">
    <location>
        <begin position="534"/>
        <end position="737"/>
    </location>
</feature>
<organism evidence="4">
    <name type="scientific">Oryza nivara</name>
    <name type="common">Indian wild rice</name>
    <name type="synonym">Oryza sativa f. spontanea</name>
    <dbReference type="NCBI Taxonomy" id="4536"/>
    <lineage>
        <taxon>Eukaryota</taxon>
        <taxon>Viridiplantae</taxon>
        <taxon>Streptophyta</taxon>
        <taxon>Embryophyta</taxon>
        <taxon>Tracheophyta</taxon>
        <taxon>Spermatophyta</taxon>
        <taxon>Magnoliopsida</taxon>
        <taxon>Liliopsida</taxon>
        <taxon>Poales</taxon>
        <taxon>Poaceae</taxon>
        <taxon>BOP clade</taxon>
        <taxon>Oryzoideae</taxon>
        <taxon>Oryzeae</taxon>
        <taxon>Oryzinae</taxon>
        <taxon>Oryza</taxon>
    </lineage>
</organism>
<dbReference type="EnsemblPlants" id="ONIVA05G16200.1">
    <property type="protein sequence ID" value="ONIVA05G16200.1"/>
    <property type="gene ID" value="ONIVA05G16200"/>
</dbReference>
<dbReference type="STRING" id="4536.A0A0E0HE49"/>
<reference evidence="4" key="1">
    <citation type="submission" date="2015-04" db="UniProtKB">
        <authorList>
            <consortium name="EnsemblPlants"/>
        </authorList>
    </citation>
    <scope>IDENTIFICATION</scope>
    <source>
        <strain evidence="4">SL10</strain>
    </source>
</reference>
<sequence>MASPQCCANPPTLNPAGGEGKVVDSFGGIKAYVSGAAESKAAVVLVSDVFGFEAPNLRKIADKVASSGYFVVVPDFLHGDPFVRENTERPIEVWIKDHGADKGFEEAKPVIAALKEKGVSSVGAAGYCWGAKVVVELAKAHEIHAAVMCHPSLVTVDDMKEVKCPIAILGAEIDHVSPPEVVKQFEQVLSSKSEIGHFVKIFPGVEHGWTVRYKDDDAAAVKSAEEALADMIDWFNKNLKREFVGGKQAMASPQCCANPPTLNPAGGEGKVVDSFGGIKAYVAGAAESKAAVVLVSDVFGFEAPNLRKIADKVASSGYFVVVPDFLDGDPLVPESTEKPFQMWIKEHGPDKAFEEAKPIIAALKEKGVSSIGAVGYCWGAKVVVELAKAHEIQAAVMCHPSFVTVDDMKEVKCPIAILGAEIDRMSPPEVVKQFEQVLSSKSGIGHFVKIFPGVEHGWTVRYKNDDAAAVKSAEEALADMIDWFNKNLNWGGLCEADLKDRRCSMASSHCWENPPALDPAGGGGEVVGDFGGQKAYVAGSAGSKAAVVLISDAFGFEAPNLRKIADKVALFGYFVVVPDFLHGDPYQPDNPNNPGIWLQSHNPKEAFEEAKPVIAALKEKGASFIGAAAKVVVELAKVHEIQAAVLLHPSLLAVDDIKEVKCPISILGAEIDKTSPPELLKQFEQILSPNPEIAHFVKIFPGVEHGWAVRYNHDDVAAVKSAEEALEDMMDWFKKYLKRKIQFIVLEDHIPEKENTTTPRVYNKTHCMSETEGLRDDTFKKGTTPKVPLSPVPEGQDKAIDGWLLAVWLVTYPSIAMHPL</sequence>
<evidence type="ECO:0000256" key="2">
    <source>
        <dbReference type="ARBA" id="ARBA00022490"/>
    </source>
</evidence>
<name>A0A0E0HE49_ORYNI</name>
<evidence type="ECO:0000313" key="4">
    <source>
        <dbReference type="EnsemblPlants" id="ONIVA05G16200.1"/>
    </source>
</evidence>
<evidence type="ECO:0000259" key="3">
    <source>
        <dbReference type="Pfam" id="PF01738"/>
    </source>
</evidence>
<dbReference type="GO" id="GO:0016787">
    <property type="term" value="F:hydrolase activity"/>
    <property type="evidence" value="ECO:0007669"/>
    <property type="project" value="InterPro"/>
</dbReference>
<comment type="subcellular location">
    <subcellularLocation>
        <location evidence="1">Cytoplasm</location>
    </subcellularLocation>
</comment>
<feature type="domain" description="Dienelactone hydrolase" evidence="3">
    <location>
        <begin position="29"/>
        <end position="237"/>
    </location>
</feature>
<proteinExistence type="predicted"/>
<dbReference type="SUPFAM" id="SSF53474">
    <property type="entry name" value="alpha/beta-Hydrolases"/>
    <property type="match status" value="3"/>
</dbReference>
<protein>
    <recommendedName>
        <fullName evidence="3">Dienelactone hydrolase domain-containing protein</fullName>
    </recommendedName>
</protein>
<dbReference type="OMA" id="THCMSET"/>
<dbReference type="GO" id="GO:0005737">
    <property type="term" value="C:cytoplasm"/>
    <property type="evidence" value="ECO:0007669"/>
    <property type="project" value="UniProtKB-SubCell"/>
</dbReference>
<dbReference type="Pfam" id="PF01738">
    <property type="entry name" value="DLH"/>
    <property type="match status" value="3"/>
</dbReference>
<dbReference type="PANTHER" id="PTHR17630">
    <property type="entry name" value="DIENELACTONE HYDROLASE"/>
    <property type="match status" value="1"/>
</dbReference>
<keyword evidence="5" id="KW-1185">Reference proteome</keyword>
<dbReference type="Gramene" id="ONIVA05G16200.1">
    <property type="protein sequence ID" value="ONIVA05G16200.1"/>
    <property type="gene ID" value="ONIVA05G16200"/>
</dbReference>
<evidence type="ECO:0000313" key="5">
    <source>
        <dbReference type="Proteomes" id="UP000006591"/>
    </source>
</evidence>
<keyword evidence="2" id="KW-0963">Cytoplasm</keyword>
<dbReference type="PANTHER" id="PTHR17630:SF100">
    <property type="entry name" value="OS05G0399100 PROTEIN"/>
    <property type="match status" value="1"/>
</dbReference>
<dbReference type="InterPro" id="IPR002925">
    <property type="entry name" value="Dienelactn_hydro"/>
</dbReference>
<evidence type="ECO:0000256" key="1">
    <source>
        <dbReference type="ARBA" id="ARBA00004496"/>
    </source>
</evidence>
<reference evidence="4" key="2">
    <citation type="submission" date="2018-04" db="EMBL/GenBank/DDBJ databases">
        <title>OnivRS2 (Oryza nivara Reference Sequence Version 2).</title>
        <authorList>
            <person name="Zhang J."/>
            <person name="Kudrna D."/>
            <person name="Lee S."/>
            <person name="Talag J."/>
            <person name="Rajasekar S."/>
            <person name="Welchert J."/>
            <person name="Hsing Y.-I."/>
            <person name="Wing R.A."/>
        </authorList>
    </citation>
    <scope>NUCLEOTIDE SEQUENCE [LARGE SCALE GENOMIC DNA]</scope>
    <source>
        <strain evidence="4">SL10</strain>
    </source>
</reference>
<accession>A0A0E0HE49</accession>
<dbReference type="Proteomes" id="UP000006591">
    <property type="component" value="Chromosome 5"/>
</dbReference>
<dbReference type="AlphaFoldDB" id="A0A0E0HE49"/>